<dbReference type="GO" id="GO:0005634">
    <property type="term" value="C:nucleus"/>
    <property type="evidence" value="ECO:0007669"/>
    <property type="project" value="TreeGrafter"/>
</dbReference>
<dbReference type="PANTHER" id="PTHR42748">
    <property type="entry name" value="NITROGEN METABOLITE REPRESSION PROTEIN NMRA FAMILY MEMBER"/>
    <property type="match status" value="1"/>
</dbReference>
<accession>K1VSK7</accession>
<sequence length="399" mass="44141">MSSTGNDKSSTGNQQSSSGNQQQQTSSGNDKPIMVTGATGKQGGAVVDALLALNDPTITILAVTRNPESEASQKLMAKSKQIRLIRGDLNNTSLTYENAKFESPNGKIWGVFSVQTMSMGVKVEDTETAEETKQGMGLIDGALANDVKMFVYTSVDRGGAEKSWDNPTSVPHFRTKYLIERYLRSEATGRMNWTILRPVIFMDNIENNLPSKIVMTAIKSSIGNKSMPWIATKDIGFFAAQAFADTDKYNGVAISLAGDELTFDQLNEKFKNFTGHDVPTTFSFVGSALNWLSNEMGQMCNWFRDEGYFTPNLPELRSIDPHLLDFDTWLRQDSDWSPQVMAAKDGTTTTTDVVVEERTTTDAPPKSMDYVSPNYQYTDEQKQIYEQGQQAAVDQHQSG</sequence>
<evidence type="ECO:0000256" key="3">
    <source>
        <dbReference type="SAM" id="MobiDB-lite"/>
    </source>
</evidence>
<dbReference type="OrthoDB" id="9997102at2759"/>
<feature type="region of interest" description="Disordered" evidence="3">
    <location>
        <begin position="1"/>
        <end position="39"/>
    </location>
</feature>
<organism evidence="5 6">
    <name type="scientific">Trichosporon asahii var. asahii (strain CBS 8904)</name>
    <name type="common">Yeast</name>
    <dbReference type="NCBI Taxonomy" id="1220162"/>
    <lineage>
        <taxon>Eukaryota</taxon>
        <taxon>Fungi</taxon>
        <taxon>Dikarya</taxon>
        <taxon>Basidiomycota</taxon>
        <taxon>Agaricomycotina</taxon>
        <taxon>Tremellomycetes</taxon>
        <taxon>Trichosporonales</taxon>
        <taxon>Trichosporonaceae</taxon>
        <taxon>Trichosporon</taxon>
    </lineage>
</organism>
<keyword evidence="6" id="KW-1185">Reference proteome</keyword>
<dbReference type="InterPro" id="IPR051164">
    <property type="entry name" value="NmrA-like_oxidored"/>
</dbReference>
<protein>
    <recommendedName>
        <fullName evidence="4">NmrA-like domain-containing protein</fullName>
    </recommendedName>
</protein>
<dbReference type="EMBL" id="AMBO01000280">
    <property type="protein sequence ID" value="EKD02547.1"/>
    <property type="molecule type" value="Genomic_DNA"/>
</dbReference>
<comment type="similarity">
    <text evidence="1">Belongs to the NmrA-type oxidoreductase family.</text>
</comment>
<dbReference type="PANTHER" id="PTHR42748:SF25">
    <property type="entry name" value="NMRA FAMILY PROTEIN"/>
    <property type="match status" value="1"/>
</dbReference>
<dbReference type="HOGENOM" id="CLU_007383_8_4_1"/>
<dbReference type="Pfam" id="PF05368">
    <property type="entry name" value="NmrA"/>
    <property type="match status" value="1"/>
</dbReference>
<dbReference type="Gene3D" id="3.40.50.720">
    <property type="entry name" value="NAD(P)-binding Rossmann-like Domain"/>
    <property type="match status" value="1"/>
</dbReference>
<name>K1VSK7_TRIAC</name>
<dbReference type="eggNOG" id="KOG1203">
    <property type="taxonomic scope" value="Eukaryota"/>
</dbReference>
<comment type="caution">
    <text evidence="5">The sequence shown here is derived from an EMBL/GenBank/DDBJ whole genome shotgun (WGS) entry which is preliminary data.</text>
</comment>
<evidence type="ECO:0000256" key="2">
    <source>
        <dbReference type="ARBA" id="ARBA00022857"/>
    </source>
</evidence>
<feature type="compositionally biased region" description="Low complexity" evidence="3">
    <location>
        <begin position="9"/>
        <end position="29"/>
    </location>
</feature>
<dbReference type="InterPro" id="IPR036291">
    <property type="entry name" value="NAD(P)-bd_dom_sf"/>
</dbReference>
<evidence type="ECO:0000256" key="1">
    <source>
        <dbReference type="ARBA" id="ARBA00006328"/>
    </source>
</evidence>
<dbReference type="OMA" id="DIEARCK"/>
<dbReference type="AlphaFoldDB" id="K1VSK7"/>
<dbReference type="InterPro" id="IPR008030">
    <property type="entry name" value="NmrA-like"/>
</dbReference>
<gene>
    <name evidence="5" type="ORF">A1Q2_03143</name>
</gene>
<feature type="domain" description="NmrA-like" evidence="4">
    <location>
        <begin position="30"/>
        <end position="320"/>
    </location>
</feature>
<evidence type="ECO:0000259" key="4">
    <source>
        <dbReference type="Pfam" id="PF05368"/>
    </source>
</evidence>
<dbReference type="Gene3D" id="3.90.25.10">
    <property type="entry name" value="UDP-galactose 4-epimerase, domain 1"/>
    <property type="match status" value="1"/>
</dbReference>
<dbReference type="STRING" id="1220162.K1VSK7"/>
<reference evidence="5 6" key="1">
    <citation type="journal article" date="2012" name="Eukaryot. Cell">
        <title>Genome sequence of the Trichosporon asahii environmental strain CBS 8904.</title>
        <authorList>
            <person name="Yang R.Y."/>
            <person name="Li H.T."/>
            <person name="Zhu H."/>
            <person name="Zhou G.P."/>
            <person name="Wang M."/>
            <person name="Wang L."/>
        </authorList>
    </citation>
    <scope>NUCLEOTIDE SEQUENCE [LARGE SCALE GENOMIC DNA]</scope>
    <source>
        <strain evidence="5 6">CBS 8904</strain>
    </source>
</reference>
<evidence type="ECO:0000313" key="6">
    <source>
        <dbReference type="Proteomes" id="UP000006757"/>
    </source>
</evidence>
<evidence type="ECO:0000313" key="5">
    <source>
        <dbReference type="EMBL" id="EKD02547.1"/>
    </source>
</evidence>
<keyword evidence="2" id="KW-0521">NADP</keyword>
<dbReference type="InParanoid" id="K1VSK7"/>
<proteinExistence type="inferred from homology"/>
<dbReference type="SUPFAM" id="SSF51735">
    <property type="entry name" value="NAD(P)-binding Rossmann-fold domains"/>
    <property type="match status" value="1"/>
</dbReference>
<dbReference type="Proteomes" id="UP000006757">
    <property type="component" value="Unassembled WGS sequence"/>
</dbReference>